<name>A0AAE0ZPF0_9GAST</name>
<dbReference type="Proteomes" id="UP001283361">
    <property type="component" value="Unassembled WGS sequence"/>
</dbReference>
<reference evidence="1" key="1">
    <citation type="journal article" date="2023" name="G3 (Bethesda)">
        <title>A reference genome for the long-term kleptoplast-retaining sea slug Elysia crispata morphotype clarki.</title>
        <authorList>
            <person name="Eastman K.E."/>
            <person name="Pendleton A.L."/>
            <person name="Shaikh M.A."/>
            <person name="Suttiyut T."/>
            <person name="Ogas R."/>
            <person name="Tomko P."/>
            <person name="Gavelis G."/>
            <person name="Widhalm J.R."/>
            <person name="Wisecaver J.H."/>
        </authorList>
    </citation>
    <scope>NUCLEOTIDE SEQUENCE</scope>
    <source>
        <strain evidence="1">ECLA1</strain>
    </source>
</reference>
<evidence type="ECO:0000313" key="2">
    <source>
        <dbReference type="Proteomes" id="UP001283361"/>
    </source>
</evidence>
<organism evidence="1 2">
    <name type="scientific">Elysia crispata</name>
    <name type="common">lettuce slug</name>
    <dbReference type="NCBI Taxonomy" id="231223"/>
    <lineage>
        <taxon>Eukaryota</taxon>
        <taxon>Metazoa</taxon>
        <taxon>Spiralia</taxon>
        <taxon>Lophotrochozoa</taxon>
        <taxon>Mollusca</taxon>
        <taxon>Gastropoda</taxon>
        <taxon>Heterobranchia</taxon>
        <taxon>Euthyneura</taxon>
        <taxon>Panpulmonata</taxon>
        <taxon>Sacoglossa</taxon>
        <taxon>Placobranchoidea</taxon>
        <taxon>Plakobranchidae</taxon>
        <taxon>Elysia</taxon>
    </lineage>
</organism>
<accession>A0AAE0ZPF0</accession>
<evidence type="ECO:0000313" key="1">
    <source>
        <dbReference type="EMBL" id="KAK3772167.1"/>
    </source>
</evidence>
<gene>
    <name evidence="1" type="ORF">RRG08_035208</name>
</gene>
<keyword evidence="2" id="KW-1185">Reference proteome</keyword>
<dbReference type="AlphaFoldDB" id="A0AAE0ZPF0"/>
<sequence>MTQGCMYISCVVASDERRYGTLTSSLQNVCQLGRTLVAFKGRTVARLERMHYGVARFTPKTAVCFTLKNESEPNLSICVSNLAVHLPLVVTVVIFGEKFISGFSVKIVRKVYSDRSFG</sequence>
<comment type="caution">
    <text evidence="1">The sequence shown here is derived from an EMBL/GenBank/DDBJ whole genome shotgun (WGS) entry which is preliminary data.</text>
</comment>
<protein>
    <submittedName>
        <fullName evidence="1">Uncharacterized protein</fullName>
    </submittedName>
</protein>
<proteinExistence type="predicted"/>
<dbReference type="EMBL" id="JAWDGP010003655">
    <property type="protein sequence ID" value="KAK3772167.1"/>
    <property type="molecule type" value="Genomic_DNA"/>
</dbReference>